<gene>
    <name evidence="1" type="ORF">DZF97_07555</name>
</gene>
<dbReference type="AlphaFoldDB" id="A0A399Q2V3"/>
<evidence type="ECO:0000313" key="1">
    <source>
        <dbReference type="EMBL" id="RIJ12944.1"/>
    </source>
</evidence>
<dbReference type="EMBL" id="QWED01000185">
    <property type="protein sequence ID" value="RIJ12944.1"/>
    <property type="molecule type" value="Genomic_DNA"/>
</dbReference>
<dbReference type="Proteomes" id="UP000265361">
    <property type="component" value="Unassembled WGS sequence"/>
</dbReference>
<keyword evidence="1" id="KW-0808">Transferase</keyword>
<organism evidence="1 2">
    <name type="scientific">Clavibacter nebraskensis</name>
    <dbReference type="NCBI Taxonomy" id="31963"/>
    <lineage>
        <taxon>Bacteria</taxon>
        <taxon>Bacillati</taxon>
        <taxon>Actinomycetota</taxon>
        <taxon>Actinomycetes</taxon>
        <taxon>Micrococcales</taxon>
        <taxon>Microbacteriaceae</taxon>
        <taxon>Clavibacter</taxon>
    </lineage>
</organism>
<protein>
    <submittedName>
        <fullName evidence="1">Colanic acid biosynthesis glycosyltransferase WcaC</fullName>
    </submittedName>
</protein>
<dbReference type="GO" id="GO:0016740">
    <property type="term" value="F:transferase activity"/>
    <property type="evidence" value="ECO:0007669"/>
    <property type="project" value="UniProtKB-KW"/>
</dbReference>
<comment type="caution">
    <text evidence="1">The sequence shown here is derived from an EMBL/GenBank/DDBJ whole genome shotgun (WGS) entry which is preliminary data.</text>
</comment>
<proteinExistence type="predicted"/>
<evidence type="ECO:0000313" key="2">
    <source>
        <dbReference type="Proteomes" id="UP000265361"/>
    </source>
</evidence>
<reference evidence="1 2" key="1">
    <citation type="submission" date="2018-08" db="EMBL/GenBank/DDBJ databases">
        <title>Genome Sequence of Clavibacter michiganensis Subspecies type strains, and the Atypical Peach-Colored Strains Isolated from Tomato.</title>
        <authorList>
            <person name="Osdaghi E."/>
            <person name="Portier P."/>
            <person name="Briand M."/>
            <person name="Jacques M.-A."/>
        </authorList>
    </citation>
    <scope>NUCLEOTIDE SEQUENCE [LARGE SCALE GENOMIC DNA]</scope>
    <source>
        <strain evidence="1 2">CFBP 7577</strain>
    </source>
</reference>
<sequence length="72" mass="7074">MSGVPAADPGAATPPLRVLHLSVRLGEGGAAGVARTLMHELGELGVDGSFAYGYGPGGRDSGGADARASLRV</sequence>
<accession>A0A399Q2V3</accession>
<feature type="non-terminal residue" evidence="1">
    <location>
        <position position="72"/>
    </location>
</feature>
<name>A0A399Q2V3_9MICO</name>